<keyword evidence="2" id="KW-0732">Signal</keyword>
<reference evidence="3 4" key="1">
    <citation type="journal article" date="2018" name="Evol. Lett.">
        <title>Horizontal gene cluster transfer increased hallucinogenic mushroom diversity.</title>
        <authorList>
            <person name="Reynolds H.T."/>
            <person name="Vijayakumar V."/>
            <person name="Gluck-Thaler E."/>
            <person name="Korotkin H.B."/>
            <person name="Matheny P.B."/>
            <person name="Slot J.C."/>
        </authorList>
    </citation>
    <scope>NUCLEOTIDE SEQUENCE [LARGE SCALE GENOMIC DNA]</scope>
    <source>
        <strain evidence="3 4">SRW20</strain>
    </source>
</reference>
<keyword evidence="1" id="KW-0812">Transmembrane</keyword>
<dbReference type="EMBL" id="NHYE01001415">
    <property type="protein sequence ID" value="PPQ95758.1"/>
    <property type="molecule type" value="Genomic_DNA"/>
</dbReference>
<dbReference type="PANTHER" id="PTHR35043:SF7">
    <property type="entry name" value="TRANSCRIPTION FACTOR DOMAIN-CONTAINING PROTEIN"/>
    <property type="match status" value="1"/>
</dbReference>
<dbReference type="OrthoDB" id="9451547at2759"/>
<name>A0A409XYA2_9AGAR</name>
<gene>
    <name evidence="3" type="ORF">CVT26_015845</name>
</gene>
<accession>A0A409XYA2</accession>
<feature type="transmembrane region" description="Helical" evidence="1">
    <location>
        <begin position="375"/>
        <end position="397"/>
    </location>
</feature>
<evidence type="ECO:0000313" key="3">
    <source>
        <dbReference type="EMBL" id="PPQ95758.1"/>
    </source>
</evidence>
<comment type="caution">
    <text evidence="3">The sequence shown here is derived from an EMBL/GenBank/DDBJ whole genome shotgun (WGS) entry which is preliminary data.</text>
</comment>
<protein>
    <submittedName>
        <fullName evidence="3">Uncharacterized protein</fullName>
    </submittedName>
</protein>
<dbReference type="PANTHER" id="PTHR35043">
    <property type="entry name" value="TRANSCRIPTION FACTOR DOMAIN-CONTAINING PROTEIN"/>
    <property type="match status" value="1"/>
</dbReference>
<evidence type="ECO:0000256" key="2">
    <source>
        <dbReference type="SAM" id="SignalP"/>
    </source>
</evidence>
<keyword evidence="4" id="KW-1185">Reference proteome</keyword>
<organism evidence="3 4">
    <name type="scientific">Gymnopilus dilepis</name>
    <dbReference type="NCBI Taxonomy" id="231916"/>
    <lineage>
        <taxon>Eukaryota</taxon>
        <taxon>Fungi</taxon>
        <taxon>Dikarya</taxon>
        <taxon>Basidiomycota</taxon>
        <taxon>Agaricomycotina</taxon>
        <taxon>Agaricomycetes</taxon>
        <taxon>Agaricomycetidae</taxon>
        <taxon>Agaricales</taxon>
        <taxon>Agaricineae</taxon>
        <taxon>Hymenogastraceae</taxon>
        <taxon>Gymnopilus</taxon>
    </lineage>
</organism>
<feature type="signal peptide" evidence="2">
    <location>
        <begin position="1"/>
        <end position="16"/>
    </location>
</feature>
<dbReference type="Proteomes" id="UP000284706">
    <property type="component" value="Unassembled WGS sequence"/>
</dbReference>
<sequence>MVVLLSLLLLSPRIAAFPVNTTIAELQQSRVDLVAEAAANHLQSRSIWDILWSCLATIFVCSWVSVHPNIPPVEEGFWKVFLRRLELMMWSIVAPTMMILWAARQWIAAKTLTKMYQDRFPNSGWTKTHSYFIQMGGFVLYDGARPLEVILDPDKMDILLRKGLIKFPDTTEEEITDRTRGDGLSKALVICQTVWFGIQCLGRKIEGLPITQLELVTAGLAFLNGTMYFLWWKKPLGVRLPIPVYTLRHVENKEGLFENDAHFSEKGVEDIGKFFTRIFLHLDKQPSIKVGNSTEPIDIRGTIFQGSILTPIFQRVKQMVDSNKPGDTFYAYTQFGQENRVAIFTDVIGLTFGAIHCAGWNFMFPTHAELMIWRASSSIVIGIPMLMMLISLMVRTLRRRSCLPQKPSSAKLSIIPQVIRVLMFILIPAYLLTRLALVIEAFVTLRKLPPGAYEEVAWLSFFPHI</sequence>
<feature type="transmembrane region" description="Helical" evidence="1">
    <location>
        <begin position="341"/>
        <end position="363"/>
    </location>
</feature>
<dbReference type="InParanoid" id="A0A409XYA2"/>
<feature type="chain" id="PRO_5019557151" evidence="2">
    <location>
        <begin position="17"/>
        <end position="465"/>
    </location>
</feature>
<proteinExistence type="predicted"/>
<keyword evidence="1" id="KW-0472">Membrane</keyword>
<evidence type="ECO:0000313" key="4">
    <source>
        <dbReference type="Proteomes" id="UP000284706"/>
    </source>
</evidence>
<evidence type="ECO:0000256" key="1">
    <source>
        <dbReference type="SAM" id="Phobius"/>
    </source>
</evidence>
<keyword evidence="1" id="KW-1133">Transmembrane helix</keyword>
<feature type="transmembrane region" description="Helical" evidence="1">
    <location>
        <begin position="418"/>
        <end position="439"/>
    </location>
</feature>
<feature type="transmembrane region" description="Helical" evidence="1">
    <location>
        <begin position="87"/>
        <end position="107"/>
    </location>
</feature>
<dbReference type="AlphaFoldDB" id="A0A409XYA2"/>